<dbReference type="InterPro" id="IPR003730">
    <property type="entry name" value="Cu_polyphenol_OxRdtase"/>
</dbReference>
<comment type="catalytic activity">
    <reaction evidence="11">
        <text>S-methyl-5'-thioadenosine + phosphate = 5-(methylsulfanyl)-alpha-D-ribose 1-phosphate + adenine</text>
        <dbReference type="Rhea" id="RHEA:11852"/>
        <dbReference type="ChEBI" id="CHEBI:16708"/>
        <dbReference type="ChEBI" id="CHEBI:17509"/>
        <dbReference type="ChEBI" id="CHEBI:43474"/>
        <dbReference type="ChEBI" id="CHEBI:58533"/>
        <dbReference type="EC" id="2.4.2.28"/>
    </reaction>
    <physiologicalReaction direction="left-to-right" evidence="11">
        <dbReference type="Rhea" id="RHEA:11853"/>
    </physiologicalReaction>
</comment>
<comment type="similarity">
    <text evidence="4 12">Belongs to the purine nucleoside phosphorylase YfiH/LACC1 family.</text>
</comment>
<dbReference type="SUPFAM" id="SSF64438">
    <property type="entry name" value="CNF1/YfiH-like putative cysteine hydrolases"/>
    <property type="match status" value="1"/>
</dbReference>
<sequence length="264" mass="30489">MAEILDYNYTNHLINSKWKELGYTAGFSTRLNGYSHTPYNSLNVGIHVNDRVEDVLKNRQYISDQIEQPLDQWCCLKQVHSTKVIDLTEIDCNKVSHDKPAIDADGMITNDPSHTLVTFYADCVPLYFIAPERGWIGLAHAGWKGTVGGISHYVIEALLSKGVQLEEIEVMIGPCISQDHYEVDERVIEQIPQKYYEEVLKPSQQEDRYLLDLKMLNYLYLKELGLLTNQIEISQYCTYEDEQLFFSFRRDKGQTGRMMAFLSL</sequence>
<evidence type="ECO:0000256" key="7">
    <source>
        <dbReference type="ARBA" id="ARBA00022801"/>
    </source>
</evidence>
<comment type="function">
    <text evidence="3">Purine nucleoside enzyme that catalyzes the phosphorolysis of adenosine and inosine nucleosides, yielding D-ribose 1-phosphate and the respective free bases, adenine and hypoxanthine. Also catalyzes the phosphorolysis of S-methyl-5'-thioadenosine into adenine and S-methyl-5-thio-alpha-D-ribose 1-phosphate. Also has adenosine deaminase activity.</text>
</comment>
<dbReference type="PANTHER" id="PTHR30616:SF2">
    <property type="entry name" value="PURINE NUCLEOSIDE PHOSPHORYLASE LACC1"/>
    <property type="match status" value="1"/>
</dbReference>
<proteinExistence type="inferred from homology"/>
<evidence type="ECO:0000313" key="14">
    <source>
        <dbReference type="Proteomes" id="UP001236723"/>
    </source>
</evidence>
<dbReference type="NCBIfam" id="TIGR00726">
    <property type="entry name" value="peptidoglycan editing factor PgeF"/>
    <property type="match status" value="1"/>
</dbReference>
<comment type="caution">
    <text evidence="13">The sequence shown here is derived from an EMBL/GenBank/DDBJ whole genome shotgun (WGS) entry which is preliminary data.</text>
</comment>
<comment type="catalytic activity">
    <reaction evidence="10">
        <text>adenosine + phosphate = alpha-D-ribose 1-phosphate + adenine</text>
        <dbReference type="Rhea" id="RHEA:27642"/>
        <dbReference type="ChEBI" id="CHEBI:16335"/>
        <dbReference type="ChEBI" id="CHEBI:16708"/>
        <dbReference type="ChEBI" id="CHEBI:43474"/>
        <dbReference type="ChEBI" id="CHEBI:57720"/>
        <dbReference type="EC" id="2.4.2.1"/>
    </reaction>
    <physiologicalReaction direction="left-to-right" evidence="10">
        <dbReference type="Rhea" id="RHEA:27643"/>
    </physiologicalReaction>
</comment>
<evidence type="ECO:0000256" key="10">
    <source>
        <dbReference type="ARBA" id="ARBA00048968"/>
    </source>
</evidence>
<dbReference type="Proteomes" id="UP001236723">
    <property type="component" value="Unassembled WGS sequence"/>
</dbReference>
<protein>
    <recommendedName>
        <fullName evidence="12">Purine nucleoside phosphorylase</fullName>
    </recommendedName>
</protein>
<name>A0ABU0DQE1_9BACI</name>
<comment type="cofactor">
    <cofactor evidence="2">
        <name>Zn(2+)</name>
        <dbReference type="ChEBI" id="CHEBI:29105"/>
    </cofactor>
</comment>
<evidence type="ECO:0000256" key="3">
    <source>
        <dbReference type="ARBA" id="ARBA00003215"/>
    </source>
</evidence>
<evidence type="ECO:0000256" key="12">
    <source>
        <dbReference type="RuleBase" id="RU361274"/>
    </source>
</evidence>
<dbReference type="CDD" id="cd16833">
    <property type="entry name" value="YfiH"/>
    <property type="match status" value="1"/>
</dbReference>
<keyword evidence="8" id="KW-0862">Zinc</keyword>
<accession>A0ABU0DQE1</accession>
<organism evidence="13 14">
    <name type="scientific">Alkalibacillus filiformis</name>
    <dbReference type="NCBI Taxonomy" id="200990"/>
    <lineage>
        <taxon>Bacteria</taxon>
        <taxon>Bacillati</taxon>
        <taxon>Bacillota</taxon>
        <taxon>Bacilli</taxon>
        <taxon>Bacillales</taxon>
        <taxon>Bacillaceae</taxon>
        <taxon>Alkalibacillus</taxon>
    </lineage>
</organism>
<comment type="catalytic activity">
    <reaction evidence="9">
        <text>adenosine + H2O + H(+) = inosine + NH4(+)</text>
        <dbReference type="Rhea" id="RHEA:24408"/>
        <dbReference type="ChEBI" id="CHEBI:15377"/>
        <dbReference type="ChEBI" id="CHEBI:15378"/>
        <dbReference type="ChEBI" id="CHEBI:16335"/>
        <dbReference type="ChEBI" id="CHEBI:17596"/>
        <dbReference type="ChEBI" id="CHEBI:28938"/>
        <dbReference type="EC" id="3.5.4.4"/>
    </reaction>
    <physiologicalReaction direction="left-to-right" evidence="9">
        <dbReference type="Rhea" id="RHEA:24409"/>
    </physiologicalReaction>
</comment>
<reference evidence="13 14" key="1">
    <citation type="submission" date="2023-07" db="EMBL/GenBank/DDBJ databases">
        <title>Genomic Encyclopedia of Type Strains, Phase IV (KMG-IV): sequencing the most valuable type-strain genomes for metagenomic binning, comparative biology and taxonomic classification.</title>
        <authorList>
            <person name="Goeker M."/>
        </authorList>
    </citation>
    <scope>NUCLEOTIDE SEQUENCE [LARGE SCALE GENOMIC DNA]</scope>
    <source>
        <strain evidence="13 14">DSM 15448</strain>
    </source>
</reference>
<dbReference type="Gene3D" id="3.60.140.10">
    <property type="entry name" value="CNF1/YfiH-like putative cysteine hydrolases"/>
    <property type="match status" value="1"/>
</dbReference>
<dbReference type="InterPro" id="IPR011324">
    <property type="entry name" value="Cytotoxic_necrot_fac-like_cat"/>
</dbReference>
<dbReference type="RefSeq" id="WP_307065471.1">
    <property type="nucleotide sequence ID" value="NZ_JAUSUP010000001.1"/>
</dbReference>
<evidence type="ECO:0000256" key="8">
    <source>
        <dbReference type="ARBA" id="ARBA00022833"/>
    </source>
</evidence>
<keyword evidence="7" id="KW-0378">Hydrolase</keyword>
<evidence type="ECO:0000256" key="1">
    <source>
        <dbReference type="ARBA" id="ARBA00000553"/>
    </source>
</evidence>
<evidence type="ECO:0000256" key="5">
    <source>
        <dbReference type="ARBA" id="ARBA00022679"/>
    </source>
</evidence>
<evidence type="ECO:0000256" key="2">
    <source>
        <dbReference type="ARBA" id="ARBA00001947"/>
    </source>
</evidence>
<dbReference type="EMBL" id="JAUSUP010000001">
    <property type="protein sequence ID" value="MDQ0350533.1"/>
    <property type="molecule type" value="Genomic_DNA"/>
</dbReference>
<dbReference type="InterPro" id="IPR038371">
    <property type="entry name" value="Cu_polyphenol_OxRdtase_sf"/>
</dbReference>
<evidence type="ECO:0000256" key="6">
    <source>
        <dbReference type="ARBA" id="ARBA00022723"/>
    </source>
</evidence>
<keyword evidence="14" id="KW-1185">Reference proteome</keyword>
<dbReference type="PANTHER" id="PTHR30616">
    <property type="entry name" value="UNCHARACTERIZED PROTEIN YFIH"/>
    <property type="match status" value="1"/>
</dbReference>
<evidence type="ECO:0000313" key="13">
    <source>
        <dbReference type="EMBL" id="MDQ0350533.1"/>
    </source>
</evidence>
<evidence type="ECO:0000256" key="9">
    <source>
        <dbReference type="ARBA" id="ARBA00047989"/>
    </source>
</evidence>
<gene>
    <name evidence="13" type="ORF">J2R98_000336</name>
</gene>
<evidence type="ECO:0000256" key="4">
    <source>
        <dbReference type="ARBA" id="ARBA00007353"/>
    </source>
</evidence>
<dbReference type="Pfam" id="PF02578">
    <property type="entry name" value="Cu-oxidase_4"/>
    <property type="match status" value="1"/>
</dbReference>
<evidence type="ECO:0000256" key="11">
    <source>
        <dbReference type="ARBA" id="ARBA00049893"/>
    </source>
</evidence>
<keyword evidence="6" id="KW-0479">Metal-binding</keyword>
<comment type="catalytic activity">
    <reaction evidence="1">
        <text>inosine + phosphate = alpha-D-ribose 1-phosphate + hypoxanthine</text>
        <dbReference type="Rhea" id="RHEA:27646"/>
        <dbReference type="ChEBI" id="CHEBI:17368"/>
        <dbReference type="ChEBI" id="CHEBI:17596"/>
        <dbReference type="ChEBI" id="CHEBI:43474"/>
        <dbReference type="ChEBI" id="CHEBI:57720"/>
        <dbReference type="EC" id="2.4.2.1"/>
    </reaction>
    <physiologicalReaction direction="left-to-right" evidence="1">
        <dbReference type="Rhea" id="RHEA:27647"/>
    </physiologicalReaction>
</comment>
<keyword evidence="5" id="KW-0808">Transferase</keyword>